<dbReference type="Proteomes" id="UP000034507">
    <property type="component" value="Unassembled WGS sequence"/>
</dbReference>
<reference evidence="1 2" key="1">
    <citation type="journal article" date="2015" name="Nature">
        <title>rRNA introns, odd ribosomes, and small enigmatic genomes across a large radiation of phyla.</title>
        <authorList>
            <person name="Brown C.T."/>
            <person name="Hug L.A."/>
            <person name="Thomas B.C."/>
            <person name="Sharon I."/>
            <person name="Castelle C.J."/>
            <person name="Singh A."/>
            <person name="Wilkins M.J."/>
            <person name="Williams K.H."/>
            <person name="Banfield J.F."/>
        </authorList>
    </citation>
    <scope>NUCLEOTIDE SEQUENCE [LARGE SCALE GENOMIC DNA]</scope>
</reference>
<dbReference type="AlphaFoldDB" id="A0A0G0X8Z9"/>
<sequence length="329" mass="36695">MYIPAVLKPKQENDVLIERALPTSGNVTAKVGDRIEPFTRLGMSKVSYEKIILGEKLKVARHKHEGSYFYQGEKIGSINYSKVTAPYNGYLYKEGEDFVFVQEERDYWLLSGAWGEVVGVVQGVSVLIRTQNIDLTFVACTNHNIQGELVVFPNPSEMLVMEYLENFAKNVNGKIIFIGDYLSEAVLRRAVELKVAGLLVGGTDRSSFTFAKDNGVFLGLFVGFGHCQIPNETFEVLKNVSNRFVFIQGGNKLLRIPVPEKFDSAVVKGSTSRTLLRNVKKGLSVLVLQKPNFGVKGKVDRVSGNSIFVKFPEKDETFEVKVPNILSLE</sequence>
<protein>
    <submittedName>
        <fullName evidence="1">Uncharacterized protein</fullName>
    </submittedName>
</protein>
<proteinExistence type="predicted"/>
<name>A0A0G0X8Z9_UNCKA</name>
<organism evidence="1 2">
    <name type="scientific">candidate division WWE3 bacterium GW2011_GWC1_41_7</name>
    <dbReference type="NCBI Taxonomy" id="1619119"/>
    <lineage>
        <taxon>Bacteria</taxon>
        <taxon>Katanobacteria</taxon>
    </lineage>
</organism>
<evidence type="ECO:0000313" key="2">
    <source>
        <dbReference type="Proteomes" id="UP000034507"/>
    </source>
</evidence>
<gene>
    <name evidence="1" type="ORF">UU77_C0003G0048</name>
</gene>
<evidence type="ECO:0000313" key="1">
    <source>
        <dbReference type="EMBL" id="KKS21420.1"/>
    </source>
</evidence>
<accession>A0A0G0X8Z9</accession>
<dbReference type="EMBL" id="LCBX01000003">
    <property type="protein sequence ID" value="KKS21420.1"/>
    <property type="molecule type" value="Genomic_DNA"/>
</dbReference>
<comment type="caution">
    <text evidence="1">The sequence shown here is derived from an EMBL/GenBank/DDBJ whole genome shotgun (WGS) entry which is preliminary data.</text>
</comment>